<proteinExistence type="predicted"/>
<keyword evidence="9" id="KW-1185">Reference proteome</keyword>
<dbReference type="Proteomes" id="UP001596138">
    <property type="component" value="Unassembled WGS sequence"/>
</dbReference>
<dbReference type="RefSeq" id="WP_386768986.1">
    <property type="nucleotide sequence ID" value="NZ_JBHSTI010000058.1"/>
</dbReference>
<dbReference type="EMBL" id="JBHSTI010000058">
    <property type="protein sequence ID" value="MFC6239672.1"/>
    <property type="molecule type" value="Genomic_DNA"/>
</dbReference>
<accession>A0ABW1T4M0</accession>
<feature type="transmembrane region" description="Helical" evidence="6">
    <location>
        <begin position="49"/>
        <end position="66"/>
    </location>
</feature>
<evidence type="ECO:0000256" key="4">
    <source>
        <dbReference type="ARBA" id="ARBA00022989"/>
    </source>
</evidence>
<feature type="transmembrane region" description="Helical" evidence="6">
    <location>
        <begin position="6"/>
        <end position="28"/>
    </location>
</feature>
<dbReference type="PANTHER" id="PTHR35007:SF3">
    <property type="entry name" value="POSSIBLE CONSERVED ALANINE RICH MEMBRANE PROTEIN"/>
    <property type="match status" value="1"/>
</dbReference>
<keyword evidence="5 6" id="KW-0472">Membrane</keyword>
<reference evidence="9" key="1">
    <citation type="journal article" date="2019" name="Int. J. Syst. Evol. Microbiol.">
        <title>The Global Catalogue of Microorganisms (GCM) 10K type strain sequencing project: providing services to taxonomists for standard genome sequencing and annotation.</title>
        <authorList>
            <consortium name="The Broad Institute Genomics Platform"/>
            <consortium name="The Broad Institute Genome Sequencing Center for Infectious Disease"/>
            <person name="Wu L."/>
            <person name="Ma J."/>
        </authorList>
    </citation>
    <scope>NUCLEOTIDE SEQUENCE [LARGE SCALE GENOMIC DNA]</scope>
    <source>
        <strain evidence="9">CGMCC 4.7317</strain>
    </source>
</reference>
<evidence type="ECO:0000256" key="1">
    <source>
        <dbReference type="ARBA" id="ARBA00004651"/>
    </source>
</evidence>
<keyword evidence="3 6" id="KW-0812">Transmembrane</keyword>
<dbReference type="Pfam" id="PF00482">
    <property type="entry name" value="T2SSF"/>
    <property type="match status" value="1"/>
</dbReference>
<evidence type="ECO:0000313" key="9">
    <source>
        <dbReference type="Proteomes" id="UP001596138"/>
    </source>
</evidence>
<gene>
    <name evidence="8" type="ORF">ACFQGU_17505</name>
</gene>
<protein>
    <submittedName>
        <fullName evidence="8">Type II secretion system F family protein</fullName>
    </submittedName>
</protein>
<evidence type="ECO:0000256" key="5">
    <source>
        <dbReference type="ARBA" id="ARBA00023136"/>
    </source>
</evidence>
<evidence type="ECO:0000256" key="3">
    <source>
        <dbReference type="ARBA" id="ARBA00022692"/>
    </source>
</evidence>
<evidence type="ECO:0000313" key="8">
    <source>
        <dbReference type="EMBL" id="MFC6239672.1"/>
    </source>
</evidence>
<comment type="subcellular location">
    <subcellularLocation>
        <location evidence="1">Cell membrane</location>
        <topology evidence="1">Multi-pass membrane protein</topology>
    </subcellularLocation>
</comment>
<comment type="caution">
    <text evidence="8">The sequence shown here is derived from an EMBL/GenBank/DDBJ whole genome shotgun (WGS) entry which is preliminary data.</text>
</comment>
<feature type="transmembrane region" description="Helical" evidence="6">
    <location>
        <begin position="72"/>
        <end position="97"/>
    </location>
</feature>
<keyword evidence="4 6" id="KW-1133">Transmembrane helix</keyword>
<evidence type="ECO:0000256" key="6">
    <source>
        <dbReference type="SAM" id="Phobius"/>
    </source>
</evidence>
<evidence type="ECO:0000256" key="2">
    <source>
        <dbReference type="ARBA" id="ARBA00022475"/>
    </source>
</evidence>
<keyword evidence="2" id="KW-1003">Cell membrane</keyword>
<dbReference type="PANTHER" id="PTHR35007">
    <property type="entry name" value="INTEGRAL MEMBRANE PROTEIN-RELATED"/>
    <property type="match status" value="1"/>
</dbReference>
<feature type="domain" description="Type II secretion system protein GspF" evidence="7">
    <location>
        <begin position="106"/>
        <end position="231"/>
    </location>
</feature>
<feature type="transmembrane region" description="Helical" evidence="6">
    <location>
        <begin position="220"/>
        <end position="239"/>
    </location>
</feature>
<name>A0ABW1T4M0_9ACTN</name>
<dbReference type="InterPro" id="IPR018076">
    <property type="entry name" value="T2SS_GspF_dom"/>
</dbReference>
<sequence length="304" mass="31294">MTAVLAAVTGAILVAGLLLVVAGLFPALAPAPVPRRTATTHPRRLPAGSTARAIVAVLGAAVAWLVTGWPVAALIVAATVWGLPILLGTSTVAAAGIDRIEALEEWTRRLSDVLVVGVGLEQGIAATVRTCPQRLEGEVSALAARLDARWSTEAALRAFADDLDDATGDLVVATLILGARRRGPGLARVLAAVADSVAEEVAMRRRVEAERAKPRTTARAVTVITFGVVAVGALNGTYLAPYGTVLGQLVLAVIACGFIASLAWMRALTLTRPQPRLFQPTGSTRLGDAAGLTSMPAVAVRGDS</sequence>
<organism evidence="8 9">
    <name type="scientific">Longivirga aurantiaca</name>
    <dbReference type="NCBI Taxonomy" id="1837743"/>
    <lineage>
        <taxon>Bacteria</taxon>
        <taxon>Bacillati</taxon>
        <taxon>Actinomycetota</taxon>
        <taxon>Actinomycetes</taxon>
        <taxon>Sporichthyales</taxon>
        <taxon>Sporichthyaceae</taxon>
        <taxon>Longivirga</taxon>
    </lineage>
</organism>
<feature type="transmembrane region" description="Helical" evidence="6">
    <location>
        <begin position="245"/>
        <end position="265"/>
    </location>
</feature>
<evidence type="ECO:0000259" key="7">
    <source>
        <dbReference type="Pfam" id="PF00482"/>
    </source>
</evidence>